<keyword evidence="3" id="KW-0408">Iron</keyword>
<dbReference type="GO" id="GO:0046872">
    <property type="term" value="F:metal ion binding"/>
    <property type="evidence" value="ECO:0007669"/>
    <property type="project" value="UniProtKB-KW"/>
</dbReference>
<dbReference type="PANTHER" id="PTHR43498:SF1">
    <property type="entry name" value="COB--COM HETERODISULFIDE REDUCTASE IRON-SULFUR SUBUNIT A"/>
    <property type="match status" value="1"/>
</dbReference>
<keyword evidence="1" id="KW-0479">Metal-binding</keyword>
<evidence type="ECO:0000256" key="1">
    <source>
        <dbReference type="ARBA" id="ARBA00022723"/>
    </source>
</evidence>
<gene>
    <name evidence="5" type="ORF">CfE428DRAFT_1039</name>
</gene>
<dbReference type="Proteomes" id="UP000005824">
    <property type="component" value="Unassembled WGS sequence"/>
</dbReference>
<evidence type="ECO:0000256" key="4">
    <source>
        <dbReference type="ARBA" id="ARBA00023014"/>
    </source>
</evidence>
<keyword evidence="6" id="KW-1185">Reference proteome</keyword>
<dbReference type="GO" id="GO:0051536">
    <property type="term" value="F:iron-sulfur cluster binding"/>
    <property type="evidence" value="ECO:0007669"/>
    <property type="project" value="UniProtKB-KW"/>
</dbReference>
<dbReference type="AlphaFoldDB" id="B4CWK1"/>
<evidence type="ECO:0000313" key="5">
    <source>
        <dbReference type="EMBL" id="EDY21793.1"/>
    </source>
</evidence>
<proteinExistence type="predicted"/>
<keyword evidence="4" id="KW-0411">Iron-sulfur</keyword>
<evidence type="ECO:0000313" key="6">
    <source>
        <dbReference type="Proteomes" id="UP000005824"/>
    </source>
</evidence>
<dbReference type="PANTHER" id="PTHR43498">
    <property type="entry name" value="FERREDOXIN:COB-COM HETERODISULFIDE REDUCTASE SUBUNIT A"/>
    <property type="match status" value="1"/>
</dbReference>
<protein>
    <recommendedName>
        <fullName evidence="7">FAD dependent oxidoreductase</fullName>
    </recommendedName>
</protein>
<dbReference type="STRING" id="497964.CfE428DRAFT_1039"/>
<evidence type="ECO:0008006" key="7">
    <source>
        <dbReference type="Google" id="ProtNLM"/>
    </source>
</evidence>
<dbReference type="InParanoid" id="B4CWK1"/>
<dbReference type="GO" id="GO:0016491">
    <property type="term" value="F:oxidoreductase activity"/>
    <property type="evidence" value="ECO:0007669"/>
    <property type="project" value="UniProtKB-KW"/>
</dbReference>
<reference evidence="5 6" key="1">
    <citation type="journal article" date="2011" name="J. Bacteriol.">
        <title>Genome sequence of Chthoniobacter flavus Ellin428, an aerobic heterotrophic soil bacterium.</title>
        <authorList>
            <person name="Kant R."/>
            <person name="van Passel M.W."/>
            <person name="Palva A."/>
            <person name="Lucas S."/>
            <person name="Lapidus A."/>
            <person name="Glavina Del Rio T."/>
            <person name="Dalin E."/>
            <person name="Tice H."/>
            <person name="Bruce D."/>
            <person name="Goodwin L."/>
            <person name="Pitluck S."/>
            <person name="Larimer F.W."/>
            <person name="Land M.L."/>
            <person name="Hauser L."/>
            <person name="Sangwan P."/>
            <person name="de Vos W.M."/>
            <person name="Janssen P.H."/>
            <person name="Smidt H."/>
        </authorList>
    </citation>
    <scope>NUCLEOTIDE SEQUENCE [LARGE SCALE GENOMIC DNA]</scope>
    <source>
        <strain evidence="5 6">Ellin428</strain>
    </source>
</reference>
<name>B4CWK1_9BACT</name>
<accession>B4CWK1</accession>
<dbReference type="Pfam" id="PF12831">
    <property type="entry name" value="FAD_oxidored"/>
    <property type="match status" value="1"/>
</dbReference>
<dbReference type="EMBL" id="ABVL01000002">
    <property type="protein sequence ID" value="EDY21793.1"/>
    <property type="molecule type" value="Genomic_DNA"/>
</dbReference>
<dbReference type="InterPro" id="IPR039650">
    <property type="entry name" value="HdrA-like"/>
</dbReference>
<keyword evidence="2" id="KW-0560">Oxidoreductase</keyword>
<evidence type="ECO:0000256" key="3">
    <source>
        <dbReference type="ARBA" id="ARBA00023004"/>
    </source>
</evidence>
<dbReference type="eggNOG" id="COG0644">
    <property type="taxonomic scope" value="Bacteria"/>
</dbReference>
<comment type="caution">
    <text evidence="5">The sequence shown here is derived from an EMBL/GenBank/DDBJ whole genome shotgun (WGS) entry which is preliminary data.</text>
</comment>
<evidence type="ECO:0000256" key="2">
    <source>
        <dbReference type="ARBA" id="ARBA00023002"/>
    </source>
</evidence>
<organism evidence="5 6">
    <name type="scientific">Chthoniobacter flavus Ellin428</name>
    <dbReference type="NCBI Taxonomy" id="497964"/>
    <lineage>
        <taxon>Bacteria</taxon>
        <taxon>Pseudomonadati</taxon>
        <taxon>Verrucomicrobiota</taxon>
        <taxon>Spartobacteria</taxon>
        <taxon>Chthoniobacterales</taxon>
        <taxon>Chthoniobacteraceae</taxon>
        <taxon>Chthoniobacter</taxon>
    </lineage>
</organism>
<sequence>MQDNTWTAVVKQYPHGVPDELLIKQAPPGYTPAVEAAFVRSLVNGDKIDAKTRPWTWATFIGYRGMPDSSRPGDSPPITRTHLNYNNDYHSTVAEIEDLKVRQATNREMRLKTLDLLYYIQHTLGKTDWSVANDEGLDSAYNRAEIDRWLAERPDLAPYRAVLYHFSVMPYTRESRRIIGLHTLCAHEIERIPGPPVQFAHTVALGDYAVDLHGSMTAPYLELDLDHESDIPHGFGQRGLGPFAIPFECFIPEKIDGFLPAEKNFSQSRMANGATRLQPHTLLMGQAVGAIAALAIQHGVQPRAVDPVEVQKVLLDAGDTLCIDGAPGTRWGTPEWRDEQLATLRNGAPAEPTKK</sequence>